<keyword evidence="2" id="KW-1185">Reference proteome</keyword>
<evidence type="ECO:0000313" key="1">
    <source>
        <dbReference type="EMBL" id="KAL3312433.1"/>
    </source>
</evidence>
<organism evidence="1 2">
    <name type="scientific">Cichlidogyrus casuarinus</name>
    <dbReference type="NCBI Taxonomy" id="1844966"/>
    <lineage>
        <taxon>Eukaryota</taxon>
        <taxon>Metazoa</taxon>
        <taxon>Spiralia</taxon>
        <taxon>Lophotrochozoa</taxon>
        <taxon>Platyhelminthes</taxon>
        <taxon>Monogenea</taxon>
        <taxon>Monopisthocotylea</taxon>
        <taxon>Dactylogyridea</taxon>
        <taxon>Ancyrocephalidae</taxon>
        <taxon>Cichlidogyrus</taxon>
    </lineage>
</organism>
<dbReference type="EMBL" id="JBJKFK010001702">
    <property type="protein sequence ID" value="KAL3312433.1"/>
    <property type="molecule type" value="Genomic_DNA"/>
</dbReference>
<dbReference type="AlphaFoldDB" id="A0ABD2PZB0"/>
<reference evidence="1 2" key="1">
    <citation type="submission" date="2024-11" db="EMBL/GenBank/DDBJ databases">
        <title>Adaptive evolution of stress response genes in parasites aligns with host niche diversity.</title>
        <authorList>
            <person name="Hahn C."/>
            <person name="Resl P."/>
        </authorList>
    </citation>
    <scope>NUCLEOTIDE SEQUENCE [LARGE SCALE GENOMIC DNA]</scope>
    <source>
        <strain evidence="1">EGGRZ-B1_66</strain>
        <tissue evidence="1">Body</tissue>
    </source>
</reference>
<gene>
    <name evidence="1" type="ORF">Ciccas_008974</name>
</gene>
<accession>A0ABD2PZB0</accession>
<comment type="caution">
    <text evidence="1">The sequence shown here is derived from an EMBL/GenBank/DDBJ whole genome shotgun (WGS) entry which is preliminary data.</text>
</comment>
<sequence length="82" mass="9431">MRECKPTSRELPSECYDISTLLLTIGSCLVNGFPFGQVENWLSQRSSLSHAADSHARRDFMQNRMQRRKLPVPNPSMISCRF</sequence>
<protein>
    <submittedName>
        <fullName evidence="1">Uncharacterized protein</fullName>
    </submittedName>
</protein>
<proteinExistence type="predicted"/>
<dbReference type="PROSITE" id="PS51257">
    <property type="entry name" value="PROKAR_LIPOPROTEIN"/>
    <property type="match status" value="1"/>
</dbReference>
<evidence type="ECO:0000313" key="2">
    <source>
        <dbReference type="Proteomes" id="UP001626550"/>
    </source>
</evidence>
<dbReference type="Proteomes" id="UP001626550">
    <property type="component" value="Unassembled WGS sequence"/>
</dbReference>
<name>A0ABD2PZB0_9PLAT</name>